<dbReference type="SMART" id="SM00355">
    <property type="entry name" value="ZnF_C2H2"/>
    <property type="match status" value="5"/>
</dbReference>
<dbReference type="PROSITE" id="PS50157">
    <property type="entry name" value="ZINC_FINGER_C2H2_2"/>
    <property type="match status" value="1"/>
</dbReference>
<feature type="region of interest" description="Disordered" evidence="2">
    <location>
        <begin position="476"/>
        <end position="505"/>
    </location>
</feature>
<dbReference type="PANTHER" id="PTHR35391">
    <property type="entry name" value="C2H2-TYPE DOMAIN-CONTAINING PROTEIN-RELATED"/>
    <property type="match status" value="1"/>
</dbReference>
<dbReference type="AlphaFoldDB" id="A0A8H6F9Y1"/>
<organism evidence="4 5">
    <name type="scientific">Letharia lupina</name>
    <dbReference type="NCBI Taxonomy" id="560253"/>
    <lineage>
        <taxon>Eukaryota</taxon>
        <taxon>Fungi</taxon>
        <taxon>Dikarya</taxon>
        <taxon>Ascomycota</taxon>
        <taxon>Pezizomycotina</taxon>
        <taxon>Lecanoromycetes</taxon>
        <taxon>OSLEUM clade</taxon>
        <taxon>Lecanoromycetidae</taxon>
        <taxon>Lecanorales</taxon>
        <taxon>Lecanorineae</taxon>
        <taxon>Parmeliaceae</taxon>
        <taxon>Letharia</taxon>
    </lineage>
</organism>
<evidence type="ECO:0000313" key="5">
    <source>
        <dbReference type="Proteomes" id="UP000593566"/>
    </source>
</evidence>
<comment type="caution">
    <text evidence="4">The sequence shown here is derived from an EMBL/GenBank/DDBJ whole genome shotgun (WGS) entry which is preliminary data.</text>
</comment>
<gene>
    <name evidence="4" type="ORF">HO133_003259</name>
</gene>
<evidence type="ECO:0000259" key="3">
    <source>
        <dbReference type="PROSITE" id="PS50157"/>
    </source>
</evidence>
<keyword evidence="1" id="KW-0863">Zinc-finger</keyword>
<dbReference type="GO" id="GO:0008270">
    <property type="term" value="F:zinc ion binding"/>
    <property type="evidence" value="ECO:0007669"/>
    <property type="project" value="UniProtKB-KW"/>
</dbReference>
<dbReference type="Proteomes" id="UP000593566">
    <property type="component" value="Unassembled WGS sequence"/>
</dbReference>
<dbReference type="EMBL" id="JACCJB010000017">
    <property type="protein sequence ID" value="KAF6220128.1"/>
    <property type="molecule type" value="Genomic_DNA"/>
</dbReference>
<proteinExistence type="predicted"/>
<dbReference type="PROSITE" id="PS00028">
    <property type="entry name" value="ZINC_FINGER_C2H2_1"/>
    <property type="match status" value="1"/>
</dbReference>
<keyword evidence="1" id="KW-0479">Metal-binding</keyword>
<feature type="domain" description="C2H2-type" evidence="3">
    <location>
        <begin position="612"/>
        <end position="642"/>
    </location>
</feature>
<feature type="region of interest" description="Disordered" evidence="2">
    <location>
        <begin position="777"/>
        <end position="824"/>
    </location>
</feature>
<evidence type="ECO:0000313" key="4">
    <source>
        <dbReference type="EMBL" id="KAF6220128.1"/>
    </source>
</evidence>
<dbReference type="Gene3D" id="3.30.160.60">
    <property type="entry name" value="Classic Zinc Finger"/>
    <property type="match status" value="2"/>
</dbReference>
<dbReference type="GeneID" id="59331670"/>
<dbReference type="PANTHER" id="PTHR35391:SF3">
    <property type="entry name" value="FINGER DOMAIN PROTEIN, PUTATIVE (AFU_ORTHOLOGUE AFUA_8G04300)-RELATED"/>
    <property type="match status" value="1"/>
</dbReference>
<evidence type="ECO:0000256" key="2">
    <source>
        <dbReference type="SAM" id="MobiDB-lite"/>
    </source>
</evidence>
<dbReference type="RefSeq" id="XP_037149563.1">
    <property type="nucleotide sequence ID" value="XM_037294182.1"/>
</dbReference>
<name>A0A8H6F9Y1_9LECA</name>
<feature type="compositionally biased region" description="Basic and acidic residues" evidence="2">
    <location>
        <begin position="780"/>
        <end position="791"/>
    </location>
</feature>
<keyword evidence="5" id="KW-1185">Reference proteome</keyword>
<protein>
    <recommendedName>
        <fullName evidence="3">C2H2-type domain-containing protein</fullName>
    </recommendedName>
</protein>
<dbReference type="InterPro" id="IPR013087">
    <property type="entry name" value="Znf_C2H2_type"/>
</dbReference>
<keyword evidence="1" id="KW-0862">Zinc</keyword>
<accession>A0A8H6F9Y1</accession>
<feature type="compositionally biased region" description="Low complexity" evidence="2">
    <location>
        <begin position="69"/>
        <end position="80"/>
    </location>
</feature>
<sequence length="950" mass="106990">MTPSRKRPYVDAEAQPEFHYGRSKRHNRSQYGYHQLQHMNVPSTSIAIDPALEAYTNTASSSSADLNQLLLPTPGLEGPTSPRPAYPRQINDLEPLTQDAQSGSVGHQEPEPNPSLNSYPEPWNPQFVNGGPFQYPMSRAYSGAWGRMNYPVPRPQHWPHSASEMDCSVSGRYPPDSAYYTKSPATQSIFSGEFPASSQQSLNGAMNAMELPNDQIPYMLYPTERPSQVSQEAQYSYAERPDAEHQIENSVEWVCKECGPRIVFKNKSEFNKHKLRHEKPFKCEVAGCNRKTGFTTKNDLDRHKKSIHQVYTGKSYMCAAPHCAKKNKIWPRADNFRQHIKRLHNDWNPQELMDKSVDLFEVAHSMKRRGLIHSLELCQQSIYEDDGTTENDMPYLVTLPEIDDSSNVDSISTPYQQGNAYMSATSQDSANLYSASNQDVGDLMDLDQELIDQYQRVMTADGQYVSLAPERCLATPGSSFAKLSPPSRRKQPVVHNPKDCPDGSAWTDARGLQTTNTDRSRTLAISADEASQAIASDLSKADPRSKEEMELVIRTSVLSLLSANKSRKRNPQDSPCRELTDPEKQLQCRFCHKKKKTQCDLNKHLKRHTRPYGCTYTNCPRRFGSKNDWKRHENSMHYQVEAWKCAEPKISDGSDFTTARGKRSGTIETTTRKQCGRLRYRRELFMTHLHEEHNLAGREHEQYVKDQCKKRRVGRNGQCGFWCGFCQTVVRLEKMGIEAWDERFNHIDDEHFKKGTRVEDWVPLEGEVPRGALELAEVCDPEKEAREAEEERGSDEEDSGPDADGDGNGDGDLVVLEAGGQEEKTARAKAAAMARARRLPNVAGPVAKGKVRKLWYCGVPPVALANSQDSADAATPGSAAIWIWYAARKDAITSDAIDAGLRTRRSPSTVVRWWATHRMPPSGDVGMYHECVGEGLKGKEARLRDGEKGE</sequence>
<feature type="region of interest" description="Disordered" evidence="2">
    <location>
        <begin position="69"/>
        <end position="120"/>
    </location>
</feature>
<feature type="compositionally biased region" description="Acidic residues" evidence="2">
    <location>
        <begin position="792"/>
        <end position="809"/>
    </location>
</feature>
<reference evidence="4 5" key="1">
    <citation type="journal article" date="2020" name="Genomics">
        <title>Complete, high-quality genomes from long-read metagenomic sequencing of two wolf lichen thalli reveals enigmatic genome architecture.</title>
        <authorList>
            <person name="McKenzie S.K."/>
            <person name="Walston R.F."/>
            <person name="Allen J.L."/>
        </authorList>
    </citation>
    <scope>NUCLEOTIDE SEQUENCE [LARGE SCALE GENOMIC DNA]</scope>
    <source>
        <strain evidence="4">WasteWater1</strain>
    </source>
</reference>
<evidence type="ECO:0000256" key="1">
    <source>
        <dbReference type="PROSITE-ProRule" id="PRU00042"/>
    </source>
</evidence>